<proteinExistence type="predicted"/>
<evidence type="ECO:0000259" key="2">
    <source>
        <dbReference type="Pfam" id="PF13460"/>
    </source>
</evidence>
<dbReference type="Gene3D" id="3.40.50.720">
    <property type="entry name" value="NAD(P)-binding Rossmann-like Domain"/>
    <property type="match status" value="1"/>
</dbReference>
<dbReference type="RefSeq" id="WP_270045677.1">
    <property type="nucleotide sequence ID" value="NZ_JAPDOD010000065.1"/>
</dbReference>
<dbReference type="PANTHER" id="PTHR12126:SF11">
    <property type="entry name" value="NADH DEHYDROGENASE [UBIQUINONE] 1 ALPHA SUBCOMPLEX SUBUNIT 9, MITOCHONDRIAL"/>
    <property type="match status" value="1"/>
</dbReference>
<dbReference type="InterPro" id="IPR036291">
    <property type="entry name" value="NAD(P)-bd_dom_sf"/>
</dbReference>
<gene>
    <name evidence="3" type="ORF">OM076_39515</name>
</gene>
<dbReference type="AlphaFoldDB" id="A0A9X3N123"/>
<dbReference type="PANTHER" id="PTHR12126">
    <property type="entry name" value="NADH-UBIQUINONE OXIDOREDUCTASE 39 KDA SUBUNIT-RELATED"/>
    <property type="match status" value="1"/>
</dbReference>
<protein>
    <submittedName>
        <fullName evidence="3">NAD(P)H-binding protein</fullName>
    </submittedName>
</protein>
<dbReference type="Proteomes" id="UP001149140">
    <property type="component" value="Unassembled WGS sequence"/>
</dbReference>
<dbReference type="EMBL" id="JAPDOD010000065">
    <property type="protein sequence ID" value="MDA0166420.1"/>
    <property type="molecule type" value="Genomic_DNA"/>
</dbReference>
<dbReference type="SUPFAM" id="SSF51735">
    <property type="entry name" value="NAD(P)-binding Rossmann-fold domains"/>
    <property type="match status" value="1"/>
</dbReference>
<evidence type="ECO:0000313" key="4">
    <source>
        <dbReference type="Proteomes" id="UP001149140"/>
    </source>
</evidence>
<feature type="domain" description="NAD(P)-binding" evidence="2">
    <location>
        <begin position="9"/>
        <end position="119"/>
    </location>
</feature>
<comment type="caution">
    <text evidence="3">The sequence shown here is derived from an EMBL/GenBank/DDBJ whole genome shotgun (WGS) entry which is preliminary data.</text>
</comment>
<dbReference type="InterPro" id="IPR051207">
    <property type="entry name" value="ComplexI_NDUFA9_subunit"/>
</dbReference>
<dbReference type="InterPro" id="IPR016040">
    <property type="entry name" value="NAD(P)-bd_dom"/>
</dbReference>
<name>A0A9X3N123_9ACTN</name>
<organism evidence="3 4">
    <name type="scientific">Solirubrobacter ginsenosidimutans</name>
    <dbReference type="NCBI Taxonomy" id="490573"/>
    <lineage>
        <taxon>Bacteria</taxon>
        <taxon>Bacillati</taxon>
        <taxon>Actinomycetota</taxon>
        <taxon>Thermoleophilia</taxon>
        <taxon>Solirubrobacterales</taxon>
        <taxon>Solirubrobacteraceae</taxon>
        <taxon>Solirubrobacter</taxon>
    </lineage>
</organism>
<accession>A0A9X3N123</accession>
<feature type="region of interest" description="Disordered" evidence="1">
    <location>
        <begin position="210"/>
        <end position="238"/>
    </location>
</feature>
<reference evidence="3" key="1">
    <citation type="submission" date="2022-10" db="EMBL/GenBank/DDBJ databases">
        <title>The WGS of Solirubrobacter ginsenosidimutans DSM 21036.</title>
        <authorList>
            <person name="Jiang Z."/>
        </authorList>
    </citation>
    <scope>NUCLEOTIDE SEQUENCE</scope>
    <source>
        <strain evidence="3">DSM 21036</strain>
    </source>
</reference>
<dbReference type="Pfam" id="PF13460">
    <property type="entry name" value="NAD_binding_10"/>
    <property type="match status" value="1"/>
</dbReference>
<sequence length="259" mass="26968">MTQKIAVVGATGRVGRHVVDVVRERGFDAVPIARSLGVDVIAGEGLDAALEGVTCVVDAATGPSPVEAEATAFFTTAAANLASAAARAGVSRVVVVSIIGIDKFSAGYNAAKLAHERAWLAHPVDVRVLRAAQFHEFVGQLLQWGRRGDVAYLPAMRTQLVAARSVAEALVDLALDDAPAGGPIWEVAGPREERLVEMGRLLAARDGDPIRIEEGADPSDPSDPSDPDAPLYTTDALLPGPQARLAGPTYADWLAQPGG</sequence>
<evidence type="ECO:0000313" key="3">
    <source>
        <dbReference type="EMBL" id="MDA0166420.1"/>
    </source>
</evidence>
<dbReference type="GO" id="GO:0044877">
    <property type="term" value="F:protein-containing complex binding"/>
    <property type="evidence" value="ECO:0007669"/>
    <property type="project" value="TreeGrafter"/>
</dbReference>
<keyword evidence="4" id="KW-1185">Reference proteome</keyword>
<evidence type="ECO:0000256" key="1">
    <source>
        <dbReference type="SAM" id="MobiDB-lite"/>
    </source>
</evidence>